<protein>
    <submittedName>
        <fullName evidence="1">Uncharacterized protein</fullName>
    </submittedName>
</protein>
<evidence type="ECO:0000313" key="1">
    <source>
        <dbReference type="EMBL" id="MBX42207.1"/>
    </source>
</evidence>
<reference evidence="1" key="1">
    <citation type="submission" date="2018-02" db="EMBL/GenBank/DDBJ databases">
        <title>Rhizophora mucronata_Transcriptome.</title>
        <authorList>
            <person name="Meera S.P."/>
            <person name="Sreeshan A."/>
            <person name="Augustine A."/>
        </authorList>
    </citation>
    <scope>NUCLEOTIDE SEQUENCE</scope>
    <source>
        <tissue evidence="1">Leaf</tissue>
    </source>
</reference>
<organism evidence="1">
    <name type="scientific">Rhizophora mucronata</name>
    <name type="common">Asiatic mangrove</name>
    <dbReference type="NCBI Taxonomy" id="61149"/>
    <lineage>
        <taxon>Eukaryota</taxon>
        <taxon>Viridiplantae</taxon>
        <taxon>Streptophyta</taxon>
        <taxon>Embryophyta</taxon>
        <taxon>Tracheophyta</taxon>
        <taxon>Spermatophyta</taxon>
        <taxon>Magnoliopsida</taxon>
        <taxon>eudicotyledons</taxon>
        <taxon>Gunneridae</taxon>
        <taxon>Pentapetalae</taxon>
        <taxon>rosids</taxon>
        <taxon>fabids</taxon>
        <taxon>Malpighiales</taxon>
        <taxon>Rhizophoraceae</taxon>
        <taxon>Rhizophora</taxon>
    </lineage>
</organism>
<dbReference type="EMBL" id="GGEC01061723">
    <property type="protein sequence ID" value="MBX42207.1"/>
    <property type="molecule type" value="Transcribed_RNA"/>
</dbReference>
<name>A0A2P2NIB6_RHIMU</name>
<dbReference type="AlphaFoldDB" id="A0A2P2NIB6"/>
<sequence>MSPSTWSRPRNGVFRFFVPGLSARRLHQKTFSSVAI</sequence>
<proteinExistence type="predicted"/>
<accession>A0A2P2NIB6</accession>